<dbReference type="EMBL" id="CAIIXF020000008">
    <property type="protein sequence ID" value="CAH1792982.1"/>
    <property type="molecule type" value="Genomic_DNA"/>
</dbReference>
<organism evidence="2 3">
    <name type="scientific">Owenia fusiformis</name>
    <name type="common">Polychaete worm</name>
    <dbReference type="NCBI Taxonomy" id="6347"/>
    <lineage>
        <taxon>Eukaryota</taxon>
        <taxon>Metazoa</taxon>
        <taxon>Spiralia</taxon>
        <taxon>Lophotrochozoa</taxon>
        <taxon>Annelida</taxon>
        <taxon>Polychaeta</taxon>
        <taxon>Sedentaria</taxon>
        <taxon>Canalipalpata</taxon>
        <taxon>Sabellida</taxon>
        <taxon>Oweniida</taxon>
        <taxon>Oweniidae</taxon>
        <taxon>Owenia</taxon>
    </lineage>
</organism>
<dbReference type="PANTHER" id="PTHR32170">
    <property type="entry name" value="PROTEASOME ACTIVATOR COMPLEX SUBUNIT 4"/>
    <property type="match status" value="1"/>
</dbReference>
<dbReference type="InterPro" id="IPR021843">
    <property type="entry name" value="PSME4_C"/>
</dbReference>
<evidence type="ECO:0000259" key="1">
    <source>
        <dbReference type="Pfam" id="PF11919"/>
    </source>
</evidence>
<accession>A0A8S4PEQ2</accession>
<dbReference type="GO" id="GO:0010499">
    <property type="term" value="P:proteasomal ubiquitin-independent protein catabolic process"/>
    <property type="evidence" value="ECO:0007669"/>
    <property type="project" value="TreeGrafter"/>
</dbReference>
<dbReference type="InterPro" id="IPR016024">
    <property type="entry name" value="ARM-type_fold"/>
</dbReference>
<feature type="domain" description="Proteasome activator complex subunit 4 C-terminal" evidence="1">
    <location>
        <begin position="218"/>
        <end position="291"/>
    </location>
</feature>
<sequence length="331" mass="37708">MTTTRSGDTANVKEQGLEVTITANGDRRTIIIVQKEAVGVTQTKRALKWISGSMGRMLYTLPPDMLKFLPLICIYVQDTTDDELKAECQTALHLMAHTLQRTENVQHVLHVIKEISGLGIWRARTAVLTFIQAFVFYNLFTVLQTEHLDQIKDVVLHLLVDDQLEVREAAAVTLGGFLHCGYLKIDKQMLTHFEKLSSTKVKKQKRQQQVPISIESLIKRHAGILGLSALVQAYPYDVPEFMPQVLMDLSNHLDDPQPIQMTVKKTLSDFRRTHHDNWQDHKQKFTDDQLKGSLIGAGMAEKWYQHATLPVEHHVTWNRGLWGSISSGLYY</sequence>
<dbReference type="InterPro" id="IPR011989">
    <property type="entry name" value="ARM-like"/>
</dbReference>
<evidence type="ECO:0000313" key="2">
    <source>
        <dbReference type="EMBL" id="CAH1792982.1"/>
    </source>
</evidence>
<name>A0A8S4PEQ2_OWEFU</name>
<protein>
    <recommendedName>
        <fullName evidence="1">Proteasome activator complex subunit 4 C-terminal domain-containing protein</fullName>
    </recommendedName>
</protein>
<dbReference type="AlphaFoldDB" id="A0A8S4PEQ2"/>
<dbReference type="OrthoDB" id="17907at2759"/>
<evidence type="ECO:0000313" key="3">
    <source>
        <dbReference type="Proteomes" id="UP000749559"/>
    </source>
</evidence>
<gene>
    <name evidence="2" type="ORF">OFUS_LOCUS17888</name>
</gene>
<dbReference type="Gene3D" id="1.25.10.10">
    <property type="entry name" value="Leucine-rich Repeat Variant"/>
    <property type="match status" value="1"/>
</dbReference>
<dbReference type="PANTHER" id="PTHR32170:SF3">
    <property type="entry name" value="PROTEASOME ACTIVATOR COMPLEX SUBUNIT 4"/>
    <property type="match status" value="1"/>
</dbReference>
<comment type="caution">
    <text evidence="2">The sequence shown here is derived from an EMBL/GenBank/DDBJ whole genome shotgun (WGS) entry which is preliminary data.</text>
</comment>
<dbReference type="GO" id="GO:0070628">
    <property type="term" value="F:proteasome binding"/>
    <property type="evidence" value="ECO:0007669"/>
    <property type="project" value="InterPro"/>
</dbReference>
<dbReference type="Proteomes" id="UP000749559">
    <property type="component" value="Unassembled WGS sequence"/>
</dbReference>
<proteinExistence type="predicted"/>
<dbReference type="GO" id="GO:0016504">
    <property type="term" value="F:peptidase activator activity"/>
    <property type="evidence" value="ECO:0007669"/>
    <property type="project" value="InterPro"/>
</dbReference>
<keyword evidence="3" id="KW-1185">Reference proteome</keyword>
<dbReference type="GO" id="GO:0005634">
    <property type="term" value="C:nucleus"/>
    <property type="evidence" value="ECO:0007669"/>
    <property type="project" value="TreeGrafter"/>
</dbReference>
<dbReference type="GO" id="GO:0005829">
    <property type="term" value="C:cytosol"/>
    <property type="evidence" value="ECO:0007669"/>
    <property type="project" value="TreeGrafter"/>
</dbReference>
<dbReference type="Pfam" id="PF11919">
    <property type="entry name" value="PSME4_C"/>
    <property type="match status" value="1"/>
</dbReference>
<dbReference type="SUPFAM" id="SSF48371">
    <property type="entry name" value="ARM repeat"/>
    <property type="match status" value="1"/>
</dbReference>
<reference evidence="2" key="1">
    <citation type="submission" date="2022-03" db="EMBL/GenBank/DDBJ databases">
        <authorList>
            <person name="Martin C."/>
        </authorList>
    </citation>
    <scope>NUCLEOTIDE SEQUENCE</scope>
</reference>
<dbReference type="InterPro" id="IPR035309">
    <property type="entry name" value="PSME4"/>
</dbReference>